<dbReference type="PROSITE" id="PS51787">
    <property type="entry name" value="LON_N"/>
    <property type="match status" value="1"/>
</dbReference>
<dbReference type="Gene3D" id="3.30.230.10">
    <property type="match status" value="1"/>
</dbReference>
<organism evidence="18 19">
    <name type="scientific">Azospirillum brasilense</name>
    <dbReference type="NCBI Taxonomy" id="192"/>
    <lineage>
        <taxon>Bacteria</taxon>
        <taxon>Pseudomonadati</taxon>
        <taxon>Pseudomonadota</taxon>
        <taxon>Alphaproteobacteria</taxon>
        <taxon>Rhodospirillales</taxon>
        <taxon>Azospirillaceae</taxon>
        <taxon>Azospirillum</taxon>
    </lineage>
</organism>
<dbReference type="PRINTS" id="PR00830">
    <property type="entry name" value="ENDOLAPTASE"/>
</dbReference>
<dbReference type="InterPro" id="IPR020568">
    <property type="entry name" value="Ribosomal_Su5_D2-typ_SF"/>
</dbReference>
<feature type="domain" description="Lon N-terminal" evidence="17">
    <location>
        <begin position="10"/>
        <end position="203"/>
    </location>
</feature>
<dbReference type="GO" id="GO:0034605">
    <property type="term" value="P:cellular response to heat"/>
    <property type="evidence" value="ECO:0007669"/>
    <property type="project" value="UniProtKB-UniRule"/>
</dbReference>
<comment type="subunit">
    <text evidence="10 11">Homohexamer. Organized in a ring with a central cavity.</text>
</comment>
<evidence type="ECO:0000256" key="10">
    <source>
        <dbReference type="HAMAP-Rule" id="MF_01973"/>
    </source>
</evidence>
<dbReference type="GO" id="GO:0005524">
    <property type="term" value="F:ATP binding"/>
    <property type="evidence" value="ECO:0007669"/>
    <property type="project" value="UniProtKB-UniRule"/>
</dbReference>
<dbReference type="InterPro" id="IPR027543">
    <property type="entry name" value="Lon_bac"/>
</dbReference>
<dbReference type="Gene3D" id="1.20.58.1480">
    <property type="match status" value="1"/>
</dbReference>
<evidence type="ECO:0000259" key="16">
    <source>
        <dbReference type="PROSITE" id="PS51786"/>
    </source>
</evidence>
<dbReference type="GO" id="GO:0004176">
    <property type="term" value="F:ATP-dependent peptidase activity"/>
    <property type="evidence" value="ECO:0007669"/>
    <property type="project" value="UniProtKB-UniRule"/>
</dbReference>
<accession>A0A4D8QB42</accession>
<keyword evidence="8 10" id="KW-0346">Stress response</keyword>
<dbReference type="InterPro" id="IPR003959">
    <property type="entry name" value="ATPase_AAA_core"/>
</dbReference>
<dbReference type="AlphaFoldDB" id="A0A4D8QB42"/>
<dbReference type="HAMAP" id="MF_01973">
    <property type="entry name" value="lon_bact"/>
    <property type="match status" value="1"/>
</dbReference>
<feature type="binding site" evidence="10 13">
    <location>
        <begin position="355"/>
        <end position="362"/>
    </location>
    <ligand>
        <name>ATP</name>
        <dbReference type="ChEBI" id="CHEBI:30616"/>
    </ligand>
</feature>
<evidence type="ECO:0000256" key="8">
    <source>
        <dbReference type="ARBA" id="ARBA00023016"/>
    </source>
</evidence>
<protein>
    <recommendedName>
        <fullName evidence="10 11">Lon protease</fullName>
        <ecNumber evidence="10 11">3.4.21.53</ecNumber>
    </recommendedName>
    <alternativeName>
        <fullName evidence="10">ATP-dependent protease La</fullName>
    </alternativeName>
</protein>
<dbReference type="EC" id="3.4.21.53" evidence="10 11"/>
<dbReference type="InterPro" id="IPR027065">
    <property type="entry name" value="Lon_Prtase"/>
</dbReference>
<dbReference type="Pfam" id="PF22667">
    <property type="entry name" value="Lon_lid"/>
    <property type="match status" value="1"/>
</dbReference>
<comment type="induction">
    <text evidence="10">By heat shock.</text>
</comment>
<evidence type="ECO:0000256" key="13">
    <source>
        <dbReference type="PIRSR" id="PIRSR001174-2"/>
    </source>
</evidence>
<evidence type="ECO:0000256" key="2">
    <source>
        <dbReference type="ARBA" id="ARBA00022490"/>
    </source>
</evidence>
<evidence type="ECO:0000256" key="1">
    <source>
        <dbReference type="ARBA" id="ARBA00004496"/>
    </source>
</evidence>
<dbReference type="PANTHER" id="PTHR10046">
    <property type="entry name" value="ATP DEPENDENT LON PROTEASE FAMILY MEMBER"/>
    <property type="match status" value="1"/>
</dbReference>
<dbReference type="GO" id="GO:0016887">
    <property type="term" value="F:ATP hydrolysis activity"/>
    <property type="evidence" value="ECO:0007669"/>
    <property type="project" value="UniProtKB-UniRule"/>
</dbReference>
<dbReference type="CDD" id="cd19500">
    <property type="entry name" value="RecA-like_Lon"/>
    <property type="match status" value="1"/>
</dbReference>
<dbReference type="NCBIfam" id="TIGR00763">
    <property type="entry name" value="lon"/>
    <property type="match status" value="1"/>
</dbReference>
<dbReference type="SMART" id="SM00382">
    <property type="entry name" value="AAA"/>
    <property type="match status" value="1"/>
</dbReference>
<name>A0A4D8QB42_AZOBR</name>
<dbReference type="PROSITE" id="PS51786">
    <property type="entry name" value="LON_PROTEOLYTIC"/>
    <property type="match status" value="1"/>
</dbReference>
<evidence type="ECO:0000313" key="19">
    <source>
        <dbReference type="Proteomes" id="UP000298774"/>
    </source>
</evidence>
<evidence type="ECO:0000256" key="12">
    <source>
        <dbReference type="PIRSR" id="PIRSR001174-1"/>
    </source>
</evidence>
<dbReference type="Proteomes" id="UP000298774">
    <property type="component" value="Chromosome"/>
</dbReference>
<dbReference type="Gene3D" id="1.10.8.60">
    <property type="match status" value="1"/>
</dbReference>
<dbReference type="PIRSF" id="PIRSF001174">
    <property type="entry name" value="Lon_proteas"/>
    <property type="match status" value="1"/>
</dbReference>
<dbReference type="FunFam" id="3.30.230.10:FF:000010">
    <property type="entry name" value="Lon protease"/>
    <property type="match status" value="1"/>
</dbReference>
<dbReference type="InterPro" id="IPR008269">
    <property type="entry name" value="Lon_proteolytic"/>
</dbReference>
<dbReference type="InterPro" id="IPR008268">
    <property type="entry name" value="Peptidase_S16_AS"/>
</dbReference>
<dbReference type="FunFam" id="1.20.58.1480:FF:000001">
    <property type="entry name" value="Lon protease"/>
    <property type="match status" value="1"/>
</dbReference>
<evidence type="ECO:0000256" key="11">
    <source>
        <dbReference type="PIRNR" id="PIRNR001174"/>
    </source>
</evidence>
<evidence type="ECO:0000313" key="18">
    <source>
        <dbReference type="EMBL" id="QCO07615.1"/>
    </source>
</evidence>
<evidence type="ECO:0000256" key="5">
    <source>
        <dbReference type="ARBA" id="ARBA00022801"/>
    </source>
</evidence>
<dbReference type="SMART" id="SM00464">
    <property type="entry name" value="LON"/>
    <property type="match status" value="1"/>
</dbReference>
<dbReference type="GO" id="GO:0005737">
    <property type="term" value="C:cytoplasm"/>
    <property type="evidence" value="ECO:0007669"/>
    <property type="project" value="UniProtKB-SubCell"/>
</dbReference>
<evidence type="ECO:0000256" key="9">
    <source>
        <dbReference type="ARBA" id="ARBA00050665"/>
    </source>
</evidence>
<dbReference type="Gene3D" id="1.20.5.5270">
    <property type="match status" value="1"/>
</dbReference>
<dbReference type="InterPro" id="IPR027417">
    <property type="entry name" value="P-loop_NTPase"/>
</dbReference>
<keyword evidence="5 10" id="KW-0378">Hydrolase</keyword>
<dbReference type="SUPFAM" id="SSF88697">
    <property type="entry name" value="PUA domain-like"/>
    <property type="match status" value="1"/>
</dbReference>
<dbReference type="RefSeq" id="WP_137165086.1">
    <property type="nucleotide sequence ID" value="NZ_CP032339.1"/>
</dbReference>
<evidence type="ECO:0000256" key="14">
    <source>
        <dbReference type="PROSITE-ProRule" id="PRU01122"/>
    </source>
</evidence>
<dbReference type="SUPFAM" id="SSF52540">
    <property type="entry name" value="P-loop containing nucleoside triphosphate hydrolases"/>
    <property type="match status" value="1"/>
</dbReference>
<comment type="similarity">
    <text evidence="10 11 14 15">Belongs to the peptidase S16 family.</text>
</comment>
<comment type="catalytic activity">
    <reaction evidence="9 10 11 14">
        <text>Hydrolysis of proteins in presence of ATP.</text>
        <dbReference type="EC" id="3.4.21.53"/>
    </reaction>
</comment>
<dbReference type="SUPFAM" id="SSF54211">
    <property type="entry name" value="Ribosomal protein S5 domain 2-like"/>
    <property type="match status" value="1"/>
</dbReference>
<evidence type="ECO:0000256" key="15">
    <source>
        <dbReference type="RuleBase" id="RU000591"/>
    </source>
</evidence>
<keyword evidence="7 10" id="KW-0067">ATP-binding</keyword>
<dbReference type="FunFam" id="1.20.5.5270:FF:000002">
    <property type="entry name" value="Lon protease homolog"/>
    <property type="match status" value="1"/>
</dbReference>
<dbReference type="NCBIfam" id="NF008053">
    <property type="entry name" value="PRK10787.1"/>
    <property type="match status" value="1"/>
</dbReference>
<comment type="subcellular location">
    <subcellularLocation>
        <location evidence="1 10 11">Cytoplasm</location>
    </subcellularLocation>
</comment>
<sequence>MFEIPRGALYPVLPLRDIVVFPHMIVPLFVGREKSVRALEDVMKDDKQILLVTQKNAAQDDPTPADIYSVGTVGTVLQLLKLPDGTVKVLVEGGQRASITKFAENEDFFQAHADLVEEKVGESQELEALGRAVVSQFEQYIKLNKKIPPEVLVSINQIEEPGKLADTVASHLALKIPEKQQLLECATVSERLERVYAFMEGEIGVLQVEKRIRNRVKRQMEKTQREYYLNEQLKAIQKELGETEDGRDESAELEEKINKTRFSKEARDKALAELKKLRSMSPMSAEATVVRNYLDWMLSIPWKKRTKVKKDLKLAQKILDADHYGLEKVKERILEYLAVQNRMNKVKGPILCLVGPPGVGKTSLGKSIAKSTGRNFVRMSLGGVRDEAEVRGHRRTYIGSMPGKVIQGMKKAKSSNPLFLLDEIDKLGADWRGDPSSALLEVLDPEQNGTFNDHYLEVDYDLSDVMFVCTANTMRMPQPLLDRMEIIRVAGYTEDEKVEISKRHLIEKQVEANGLKKGEFAISDDALRDLIRYYTREAGVRSLEREIANLCRKAVKEILMKGSAGAKVSVTRRNLDKYAGVRRFHFGEAELEDLVGVTTGLAWTEVGGELLSIEAVSLPGKGRVTTTGKLGDVMKESVQAAESYVKSRATAFGIKPTLFEKRDIHVHVPEGATPKDGPSAGVAMITSIVSVLTGIAVRRDVAMTGEITLRGRVLPIGGLKEKLLAALRGGLKHVLIPKDNEKDLAEIPDNVKRGLEIIPVSTVDDVLKHALVREVEPIEWKEPEAVEPAVAKPQTDGGGEVLRH</sequence>
<evidence type="ECO:0000256" key="3">
    <source>
        <dbReference type="ARBA" id="ARBA00022670"/>
    </source>
</evidence>
<feature type="active site" evidence="10 12">
    <location>
        <position position="722"/>
    </location>
</feature>
<keyword evidence="2 10" id="KW-0963">Cytoplasm</keyword>
<keyword evidence="4 10" id="KW-0547">Nucleotide-binding</keyword>
<dbReference type="EMBL" id="CP032339">
    <property type="protein sequence ID" value="QCO07615.1"/>
    <property type="molecule type" value="Genomic_DNA"/>
</dbReference>
<feature type="domain" description="Lon proteolytic" evidence="16">
    <location>
        <begin position="592"/>
        <end position="773"/>
    </location>
</feature>
<evidence type="ECO:0000256" key="4">
    <source>
        <dbReference type="ARBA" id="ARBA00022741"/>
    </source>
</evidence>
<dbReference type="InterPro" id="IPR054594">
    <property type="entry name" value="Lon_lid"/>
</dbReference>
<dbReference type="GO" id="GO:0006515">
    <property type="term" value="P:protein quality control for misfolded or incompletely synthesized proteins"/>
    <property type="evidence" value="ECO:0007669"/>
    <property type="project" value="UniProtKB-UniRule"/>
</dbReference>
<keyword evidence="6 10" id="KW-0720">Serine protease</keyword>
<dbReference type="InterPro" id="IPR046336">
    <property type="entry name" value="Lon_prtase_N_sf"/>
</dbReference>
<reference evidence="18 19" key="1">
    <citation type="submission" date="2018-09" db="EMBL/GenBank/DDBJ databases">
        <title>Whole genome based analysis of evolution and adaptive divergence in Indian and Brazilian strains of Azospirillum brasilense.</title>
        <authorList>
            <person name="Singh C."/>
            <person name="Tripathi A.K."/>
        </authorList>
    </citation>
    <scope>NUCLEOTIDE SEQUENCE [LARGE SCALE GENOMIC DNA]</scope>
    <source>
        <strain evidence="18 19">MTCC4038</strain>
    </source>
</reference>
<comment type="function">
    <text evidence="10">ATP-dependent serine protease that mediates the selective degradation of mutant and abnormal proteins as well as certain short-lived regulatory proteins. Required for cellular homeostasis and for survival from DNA damage and developmental changes induced by stress. Degrades polypeptides processively to yield small peptide fragments that are 5 to 10 amino acids long. Binds to DNA in a double-stranded, site-specific manner.</text>
</comment>
<feature type="active site" evidence="10 12">
    <location>
        <position position="679"/>
    </location>
</feature>
<dbReference type="PROSITE" id="PS01046">
    <property type="entry name" value="LON_SER"/>
    <property type="match status" value="1"/>
</dbReference>
<dbReference type="Gene3D" id="2.30.130.40">
    <property type="entry name" value="LON domain-like"/>
    <property type="match status" value="1"/>
</dbReference>
<dbReference type="Pfam" id="PF00004">
    <property type="entry name" value="AAA"/>
    <property type="match status" value="1"/>
</dbReference>
<dbReference type="InterPro" id="IPR014721">
    <property type="entry name" value="Ribsml_uS5_D2-typ_fold_subgr"/>
</dbReference>
<evidence type="ECO:0000256" key="6">
    <source>
        <dbReference type="ARBA" id="ARBA00022825"/>
    </source>
</evidence>
<dbReference type="InterPro" id="IPR004815">
    <property type="entry name" value="Lon_bac/euk-typ"/>
</dbReference>
<dbReference type="InterPro" id="IPR003111">
    <property type="entry name" value="Lon_prtase_N"/>
</dbReference>
<proteinExistence type="evidence at transcript level"/>
<dbReference type="GO" id="GO:0043565">
    <property type="term" value="F:sequence-specific DNA binding"/>
    <property type="evidence" value="ECO:0007669"/>
    <property type="project" value="UniProtKB-UniRule"/>
</dbReference>
<dbReference type="FunFam" id="3.40.50.300:FF:000021">
    <property type="entry name" value="Lon protease homolog"/>
    <property type="match status" value="1"/>
</dbReference>
<keyword evidence="3 10" id="KW-0645">Protease</keyword>
<gene>
    <name evidence="10" type="primary">lon</name>
    <name evidence="18" type="ORF">D3868_00260</name>
</gene>
<dbReference type="InterPro" id="IPR015947">
    <property type="entry name" value="PUA-like_sf"/>
</dbReference>
<evidence type="ECO:0000256" key="7">
    <source>
        <dbReference type="ARBA" id="ARBA00022840"/>
    </source>
</evidence>
<dbReference type="GO" id="GO:0004252">
    <property type="term" value="F:serine-type endopeptidase activity"/>
    <property type="evidence" value="ECO:0007669"/>
    <property type="project" value="UniProtKB-UniRule"/>
</dbReference>
<dbReference type="Pfam" id="PF05362">
    <property type="entry name" value="Lon_C"/>
    <property type="match status" value="1"/>
</dbReference>
<dbReference type="InterPro" id="IPR003593">
    <property type="entry name" value="AAA+_ATPase"/>
</dbReference>
<dbReference type="Pfam" id="PF02190">
    <property type="entry name" value="LON_substr_bdg"/>
    <property type="match status" value="1"/>
</dbReference>
<dbReference type="Gene3D" id="3.40.50.300">
    <property type="entry name" value="P-loop containing nucleotide triphosphate hydrolases"/>
    <property type="match status" value="1"/>
</dbReference>
<evidence type="ECO:0000259" key="17">
    <source>
        <dbReference type="PROSITE" id="PS51787"/>
    </source>
</evidence>